<organism evidence="3 4">
    <name type="scientific">Sphagnum jensenii</name>
    <dbReference type="NCBI Taxonomy" id="128206"/>
    <lineage>
        <taxon>Eukaryota</taxon>
        <taxon>Viridiplantae</taxon>
        <taxon>Streptophyta</taxon>
        <taxon>Embryophyta</taxon>
        <taxon>Bryophyta</taxon>
        <taxon>Sphagnophytina</taxon>
        <taxon>Sphagnopsida</taxon>
        <taxon>Sphagnales</taxon>
        <taxon>Sphagnaceae</taxon>
        <taxon>Sphagnum</taxon>
    </lineage>
</organism>
<feature type="domain" description="DZF" evidence="2">
    <location>
        <begin position="1"/>
        <end position="182"/>
    </location>
</feature>
<gene>
    <name evidence="3" type="ORF">CSSPJE1EN1_LOCUS27690</name>
</gene>
<feature type="non-terminal residue" evidence="3">
    <location>
        <position position="182"/>
    </location>
</feature>
<dbReference type="PANTHER" id="PTHR45762">
    <property type="entry name" value="ZINC FINGER RNA-BINDING PROTEIN"/>
    <property type="match status" value="1"/>
</dbReference>
<evidence type="ECO:0000313" key="4">
    <source>
        <dbReference type="Proteomes" id="UP001497444"/>
    </source>
</evidence>
<feature type="compositionally biased region" description="Basic and acidic residues" evidence="1">
    <location>
        <begin position="171"/>
        <end position="182"/>
    </location>
</feature>
<dbReference type="Pfam" id="PF20965">
    <property type="entry name" value="DZF_C"/>
    <property type="match status" value="1"/>
</dbReference>
<feature type="non-terminal residue" evidence="3">
    <location>
        <position position="1"/>
    </location>
</feature>
<dbReference type="EMBL" id="CAXAQS010000601">
    <property type="protein sequence ID" value="CAK9252312.1"/>
    <property type="molecule type" value="Genomic_DNA"/>
</dbReference>
<dbReference type="Pfam" id="PF07528">
    <property type="entry name" value="DZF_N"/>
    <property type="match status" value="1"/>
</dbReference>
<dbReference type="InterPro" id="IPR049401">
    <property type="entry name" value="DZF_dom_N"/>
</dbReference>
<evidence type="ECO:0000259" key="2">
    <source>
        <dbReference type="PROSITE" id="PS51703"/>
    </source>
</evidence>
<dbReference type="PROSITE" id="PS51703">
    <property type="entry name" value="DZF"/>
    <property type="match status" value="1"/>
</dbReference>
<dbReference type="SMART" id="SM00572">
    <property type="entry name" value="DZF"/>
    <property type="match status" value="1"/>
</dbReference>
<comment type="caution">
    <text evidence="3">The sequence shown here is derived from an EMBL/GenBank/DDBJ whole genome shotgun (WGS) entry which is preliminary data.</text>
</comment>
<dbReference type="InterPro" id="IPR049402">
    <property type="entry name" value="DZF_dom_C"/>
</dbReference>
<dbReference type="InterPro" id="IPR006561">
    <property type="entry name" value="DZF_dom"/>
</dbReference>
<dbReference type="PANTHER" id="PTHR45762:SF3">
    <property type="entry name" value="ZINC-FINGER PROTEIN AT 72D, ISOFORM B"/>
    <property type="match status" value="1"/>
</dbReference>
<proteinExistence type="predicted"/>
<evidence type="ECO:0000313" key="3">
    <source>
        <dbReference type="EMBL" id="CAK9252312.1"/>
    </source>
</evidence>
<protein>
    <recommendedName>
        <fullName evidence="2">DZF domain-containing protein</fullName>
    </recommendedName>
</protein>
<dbReference type="Gene3D" id="1.10.1410.40">
    <property type="match status" value="1"/>
</dbReference>
<name>A0ABP0VFN9_9BRYO</name>
<accession>A0ABP0VFN9</accession>
<reference evidence="3" key="1">
    <citation type="submission" date="2024-02" db="EMBL/GenBank/DDBJ databases">
        <authorList>
            <consortium name="ELIXIR-Norway"/>
            <consortium name="Elixir Norway"/>
        </authorList>
    </citation>
    <scope>NUCLEOTIDE SEQUENCE</scope>
</reference>
<dbReference type="Proteomes" id="UP001497444">
    <property type="component" value="Unassembled WGS sequence"/>
</dbReference>
<keyword evidence="4" id="KW-1185">Reference proteome</keyword>
<feature type="region of interest" description="Disordered" evidence="1">
    <location>
        <begin position="161"/>
        <end position="182"/>
    </location>
</feature>
<evidence type="ECO:0000256" key="1">
    <source>
        <dbReference type="SAM" id="MobiDB-lite"/>
    </source>
</evidence>
<sequence length="182" mass="19962">VVSSAESFDIIMRPHEAALSISSKNEPKVTANVSLTSPLVREENVVEVATPEMVKEPKQLLDRQKCVEALAALRHAKWFQARVANLQPCSIVIRILRDLCKRLPTWSKLNLWAVELLCEKVISSAGEPLTPGEALRHTFEAIASGLLLPGGTGLLDPCEKEPTDALSSLTRQEREDITSSAQ</sequence>